<keyword evidence="1" id="KW-1185">Reference proteome</keyword>
<gene>
    <name evidence="2" type="primary">LOC115885025</name>
</gene>
<dbReference type="RefSeq" id="XP_030759628.1">
    <property type="nucleotide sequence ID" value="XM_030903768.1"/>
</dbReference>
<reference evidence="2" key="1">
    <citation type="submission" date="2025-08" db="UniProtKB">
        <authorList>
            <consortium name="RefSeq"/>
        </authorList>
    </citation>
    <scope>IDENTIFICATION</scope>
    <source>
        <tissue evidence="2">Gonads</tissue>
    </source>
</reference>
<dbReference type="InParanoid" id="A0A6J2Y712"/>
<dbReference type="KEGG" id="soy:115885025"/>
<proteinExistence type="predicted"/>
<accession>A0A6J2Y712</accession>
<dbReference type="OrthoDB" id="6726003at2759"/>
<dbReference type="PROSITE" id="PS51257">
    <property type="entry name" value="PROKAR_LIPOPROTEIN"/>
    <property type="match status" value="1"/>
</dbReference>
<dbReference type="Proteomes" id="UP000504635">
    <property type="component" value="Unplaced"/>
</dbReference>
<organism evidence="1 2">
    <name type="scientific">Sitophilus oryzae</name>
    <name type="common">Rice weevil</name>
    <name type="synonym">Curculio oryzae</name>
    <dbReference type="NCBI Taxonomy" id="7048"/>
    <lineage>
        <taxon>Eukaryota</taxon>
        <taxon>Metazoa</taxon>
        <taxon>Ecdysozoa</taxon>
        <taxon>Arthropoda</taxon>
        <taxon>Hexapoda</taxon>
        <taxon>Insecta</taxon>
        <taxon>Pterygota</taxon>
        <taxon>Neoptera</taxon>
        <taxon>Endopterygota</taxon>
        <taxon>Coleoptera</taxon>
        <taxon>Polyphaga</taxon>
        <taxon>Cucujiformia</taxon>
        <taxon>Curculionidae</taxon>
        <taxon>Dryophthorinae</taxon>
        <taxon>Sitophilus</taxon>
    </lineage>
</organism>
<sequence length="215" mass="24336">MEVKSSPFVYQFQTHYKKILLLCAAGFSCYMMKRYIETKKKAESKKEKKTLKEFPSLEEIQKFIEDLPLNEAKSNKNMTLKDLLGELSEFSEDEDWKGLIASVHSLYEQEEAKECAEETGSVISIYEDPHIINLEGITEDIVQNTNVEKDDCLNLSGHSGYEGDIQTITNGEVQNLGDNDFQNLLLDKLIESAIIDGADYLECRFGNGDSAGIIR</sequence>
<name>A0A6J2Y712_SITOR</name>
<dbReference type="GeneID" id="115885025"/>
<evidence type="ECO:0000313" key="2">
    <source>
        <dbReference type="RefSeq" id="XP_030759628.1"/>
    </source>
</evidence>
<evidence type="ECO:0000313" key="1">
    <source>
        <dbReference type="Proteomes" id="UP000504635"/>
    </source>
</evidence>
<protein>
    <submittedName>
        <fullName evidence="2">Uncharacterized protein LOC115885025</fullName>
    </submittedName>
</protein>
<dbReference type="AlphaFoldDB" id="A0A6J2Y712"/>